<organism evidence="2 3">
    <name type="scientific">Lacrimispora defluvii</name>
    <dbReference type="NCBI Taxonomy" id="2719233"/>
    <lineage>
        <taxon>Bacteria</taxon>
        <taxon>Bacillati</taxon>
        <taxon>Bacillota</taxon>
        <taxon>Clostridia</taxon>
        <taxon>Lachnospirales</taxon>
        <taxon>Lachnospiraceae</taxon>
        <taxon>Lacrimispora</taxon>
    </lineage>
</organism>
<gene>
    <name evidence="2" type="ORF">G9470_14855</name>
</gene>
<keyword evidence="1" id="KW-1133">Transmembrane helix</keyword>
<keyword evidence="3" id="KW-1185">Reference proteome</keyword>
<comment type="caution">
    <text evidence="2">The sequence shown here is derived from an EMBL/GenBank/DDBJ whole genome shotgun (WGS) entry which is preliminary data.</text>
</comment>
<dbReference type="InterPro" id="IPR025962">
    <property type="entry name" value="SdpI/YhfL"/>
</dbReference>
<keyword evidence="1" id="KW-0472">Membrane</keyword>
<dbReference type="Proteomes" id="UP000539052">
    <property type="component" value="Unassembled WGS sequence"/>
</dbReference>
<sequence length="127" mass="14330">MGFWIFMTAMNLLLPFIMIVIGHIFIKNPPKEINHLVGYRTTMSMKNKDTWEFAHHHCGKNWKITGLCMLIPSALVMLAFIGKDTQTVGKFGSVVIGVQTVILLASIIPTETALRKNFDKDGNRIKI</sequence>
<proteinExistence type="predicted"/>
<feature type="transmembrane region" description="Helical" evidence="1">
    <location>
        <begin position="6"/>
        <end position="26"/>
    </location>
</feature>
<dbReference type="Pfam" id="PF13630">
    <property type="entry name" value="SdpI"/>
    <property type="match status" value="1"/>
</dbReference>
<name>A0ABX1VTH0_9FIRM</name>
<evidence type="ECO:0000313" key="3">
    <source>
        <dbReference type="Proteomes" id="UP000539052"/>
    </source>
</evidence>
<feature type="transmembrane region" description="Helical" evidence="1">
    <location>
        <begin position="88"/>
        <end position="108"/>
    </location>
</feature>
<dbReference type="RefSeq" id="WP_170822246.1">
    <property type="nucleotide sequence ID" value="NZ_JAAOXG010000029.1"/>
</dbReference>
<evidence type="ECO:0000313" key="2">
    <source>
        <dbReference type="EMBL" id="NNJ31069.1"/>
    </source>
</evidence>
<protein>
    <submittedName>
        <fullName evidence="2">SdpI family protein</fullName>
    </submittedName>
</protein>
<dbReference type="EMBL" id="JAAOXG010000029">
    <property type="protein sequence ID" value="NNJ31069.1"/>
    <property type="molecule type" value="Genomic_DNA"/>
</dbReference>
<keyword evidence="1" id="KW-0812">Transmembrane</keyword>
<accession>A0ABX1VTH0</accession>
<reference evidence="2 3" key="1">
    <citation type="submission" date="2020-03" db="EMBL/GenBank/DDBJ databases">
        <title>Genome Sequence of industrial isolate, B5A.</title>
        <authorList>
            <person name="Sharma S."/>
            <person name="Patil P.B."/>
            <person name="Korpole S."/>
        </authorList>
    </citation>
    <scope>NUCLEOTIDE SEQUENCE [LARGE SCALE GENOMIC DNA]</scope>
    <source>
        <strain evidence="2 3">PI-S10-B5A</strain>
    </source>
</reference>
<evidence type="ECO:0000256" key="1">
    <source>
        <dbReference type="SAM" id="Phobius"/>
    </source>
</evidence>
<feature type="transmembrane region" description="Helical" evidence="1">
    <location>
        <begin position="64"/>
        <end position="82"/>
    </location>
</feature>